<dbReference type="Pfam" id="PF00883">
    <property type="entry name" value="Peptidase_M17"/>
    <property type="match status" value="1"/>
</dbReference>
<feature type="domain" description="Cytosol aminopeptidase" evidence="5">
    <location>
        <begin position="234"/>
        <end position="305"/>
    </location>
</feature>
<dbReference type="GO" id="GO:0070006">
    <property type="term" value="F:metalloaminopeptidase activity"/>
    <property type="evidence" value="ECO:0007669"/>
    <property type="project" value="InterPro"/>
</dbReference>
<accession>A0A7S3G0I7</accession>
<dbReference type="SUPFAM" id="SSF53187">
    <property type="entry name" value="Zn-dependent exopeptidases"/>
    <property type="match status" value="1"/>
</dbReference>
<dbReference type="Pfam" id="PF02789">
    <property type="entry name" value="Peptidase_M17_N"/>
    <property type="match status" value="1"/>
</dbReference>
<protein>
    <submittedName>
        <fullName evidence="7">Uncharacterized protein</fullName>
    </submittedName>
</protein>
<evidence type="ECO:0000256" key="3">
    <source>
        <dbReference type="ARBA" id="ARBA00022670"/>
    </source>
</evidence>
<dbReference type="InterPro" id="IPR008283">
    <property type="entry name" value="Peptidase_M17_N"/>
</dbReference>
<dbReference type="Gene3D" id="3.40.630.10">
    <property type="entry name" value="Zn peptidases"/>
    <property type="match status" value="1"/>
</dbReference>
<proteinExistence type="inferred from homology"/>
<evidence type="ECO:0000256" key="2">
    <source>
        <dbReference type="ARBA" id="ARBA00022438"/>
    </source>
</evidence>
<evidence type="ECO:0000259" key="5">
    <source>
        <dbReference type="Pfam" id="PF00883"/>
    </source>
</evidence>
<feature type="domain" description="Peptidase M17 leucyl aminopeptidase N-terminal" evidence="6">
    <location>
        <begin position="94"/>
        <end position="197"/>
    </location>
</feature>
<dbReference type="InterPro" id="IPR011356">
    <property type="entry name" value="Leucine_aapep/pepB"/>
</dbReference>
<dbReference type="GO" id="GO:0030145">
    <property type="term" value="F:manganese ion binding"/>
    <property type="evidence" value="ECO:0007669"/>
    <property type="project" value="InterPro"/>
</dbReference>
<comment type="similarity">
    <text evidence="1">Belongs to the peptidase M17 family.</text>
</comment>
<evidence type="ECO:0000259" key="6">
    <source>
        <dbReference type="Pfam" id="PF02789"/>
    </source>
</evidence>
<evidence type="ECO:0000313" key="7">
    <source>
        <dbReference type="EMBL" id="CAE0244149.1"/>
    </source>
</evidence>
<sequence>MLRQGLKSVASAAAQAVNGRVTALAGPAVSGSLRALHSASNPAVPSHAEIQPKITMSAVELGEVEDADFIAVPFLQLDEGIEMRQEGLLSAADSTSLMVALEAAQFKAAKEETHLFSILTENGMKHFLAVGTGKENGTDDEEEYEPEFYATVAKNALKMKAKKVAVVGPEMDEVPFRAVMESFFLAAETTGWLKSKKDDSPAPHAMHVAVASSDVEIATDALKSAEHFYAGASTARKLVNLPSNIVSPSFLADFAQNELGKSKGMEVKVMDRCASLLIFACLARMLLAVAEGSSTPPKFIHVTYK</sequence>
<dbReference type="SUPFAM" id="SSF52949">
    <property type="entry name" value="Macro domain-like"/>
    <property type="match status" value="1"/>
</dbReference>
<organism evidence="7">
    <name type="scientific">Palpitomonas bilix</name>
    <dbReference type="NCBI Taxonomy" id="652834"/>
    <lineage>
        <taxon>Eukaryota</taxon>
        <taxon>Eukaryota incertae sedis</taxon>
    </lineage>
</organism>
<name>A0A7S3G0I7_9EUKA</name>
<dbReference type="AlphaFoldDB" id="A0A7S3G0I7"/>
<dbReference type="PANTHER" id="PTHR11963">
    <property type="entry name" value="LEUCINE AMINOPEPTIDASE-RELATED"/>
    <property type="match status" value="1"/>
</dbReference>
<reference evidence="7" key="1">
    <citation type="submission" date="2021-01" db="EMBL/GenBank/DDBJ databases">
        <authorList>
            <person name="Corre E."/>
            <person name="Pelletier E."/>
            <person name="Niang G."/>
            <person name="Scheremetjew M."/>
            <person name="Finn R."/>
            <person name="Kale V."/>
            <person name="Holt S."/>
            <person name="Cochrane G."/>
            <person name="Meng A."/>
            <person name="Brown T."/>
            <person name="Cohen L."/>
        </authorList>
    </citation>
    <scope>NUCLEOTIDE SEQUENCE</scope>
    <source>
        <strain evidence="7">NIES-2562</strain>
    </source>
</reference>
<evidence type="ECO:0000256" key="4">
    <source>
        <dbReference type="ARBA" id="ARBA00022801"/>
    </source>
</evidence>
<dbReference type="GO" id="GO:0005737">
    <property type="term" value="C:cytoplasm"/>
    <property type="evidence" value="ECO:0007669"/>
    <property type="project" value="InterPro"/>
</dbReference>
<dbReference type="InterPro" id="IPR000819">
    <property type="entry name" value="Peptidase_M17_C"/>
</dbReference>
<evidence type="ECO:0000256" key="1">
    <source>
        <dbReference type="ARBA" id="ARBA00009528"/>
    </source>
</evidence>
<dbReference type="InterPro" id="IPR043472">
    <property type="entry name" value="Macro_dom-like"/>
</dbReference>
<gene>
    <name evidence="7" type="ORF">PBIL07802_LOCUS6324</name>
</gene>
<keyword evidence="3" id="KW-0645">Protease</keyword>
<keyword evidence="4" id="KW-0378">Hydrolase</keyword>
<dbReference type="GO" id="GO:0006508">
    <property type="term" value="P:proteolysis"/>
    <property type="evidence" value="ECO:0007669"/>
    <property type="project" value="UniProtKB-KW"/>
</dbReference>
<dbReference type="PANTHER" id="PTHR11963:SF23">
    <property type="entry name" value="CYTOSOL AMINOPEPTIDASE"/>
    <property type="match status" value="1"/>
</dbReference>
<keyword evidence="2" id="KW-0031">Aminopeptidase</keyword>
<dbReference type="Gene3D" id="3.40.220.10">
    <property type="entry name" value="Leucine Aminopeptidase, subunit E, domain 1"/>
    <property type="match status" value="1"/>
</dbReference>
<dbReference type="EMBL" id="HBIB01009952">
    <property type="protein sequence ID" value="CAE0244149.1"/>
    <property type="molecule type" value="Transcribed_RNA"/>
</dbReference>